<name>A0ABN6HFF8_9BACT</name>
<feature type="region of interest" description="Disordered" evidence="1">
    <location>
        <begin position="147"/>
        <end position="184"/>
    </location>
</feature>
<proteinExistence type="predicted"/>
<evidence type="ECO:0000313" key="2">
    <source>
        <dbReference type="EMBL" id="BCX49730.1"/>
    </source>
</evidence>
<dbReference type="EMBL" id="AP024702">
    <property type="protein sequence ID" value="BCX49730.1"/>
    <property type="molecule type" value="Genomic_DNA"/>
</dbReference>
<protein>
    <submittedName>
        <fullName evidence="2">Uncharacterized protein</fullName>
    </submittedName>
</protein>
<accession>A0ABN6HFF8</accession>
<gene>
    <name evidence="2" type="ORF">HAHE_36380</name>
</gene>
<evidence type="ECO:0000313" key="3">
    <source>
        <dbReference type="Proteomes" id="UP001374893"/>
    </source>
</evidence>
<reference evidence="2 3" key="1">
    <citation type="submission" date="2021-06" db="EMBL/GenBank/DDBJ databases">
        <title>Complete genome of Haloferula helveola possessing various polysaccharide degrading enzymes.</title>
        <authorList>
            <person name="Takami H."/>
            <person name="Huang C."/>
            <person name="Hamasaki K."/>
        </authorList>
    </citation>
    <scope>NUCLEOTIDE SEQUENCE [LARGE SCALE GENOMIC DNA]</scope>
    <source>
        <strain evidence="2 3">CN-1</strain>
    </source>
</reference>
<organism evidence="2 3">
    <name type="scientific">Haloferula helveola</name>
    <dbReference type="NCBI Taxonomy" id="490095"/>
    <lineage>
        <taxon>Bacteria</taxon>
        <taxon>Pseudomonadati</taxon>
        <taxon>Verrucomicrobiota</taxon>
        <taxon>Verrucomicrobiia</taxon>
        <taxon>Verrucomicrobiales</taxon>
        <taxon>Verrucomicrobiaceae</taxon>
        <taxon>Haloferula</taxon>
    </lineage>
</organism>
<dbReference type="Proteomes" id="UP001374893">
    <property type="component" value="Chromosome"/>
</dbReference>
<feature type="compositionally biased region" description="Acidic residues" evidence="1">
    <location>
        <begin position="148"/>
        <end position="166"/>
    </location>
</feature>
<keyword evidence="3" id="KW-1185">Reference proteome</keyword>
<feature type="compositionally biased region" description="Basic and acidic residues" evidence="1">
    <location>
        <begin position="167"/>
        <end position="183"/>
    </location>
</feature>
<dbReference type="RefSeq" id="WP_338686450.1">
    <property type="nucleotide sequence ID" value="NZ_AP024702.1"/>
</dbReference>
<evidence type="ECO:0000256" key="1">
    <source>
        <dbReference type="SAM" id="MobiDB-lite"/>
    </source>
</evidence>
<sequence length="507" mass="55975">MIRHLPLIAALIGTVAADDAPADLLRLTNGELEGRFGGINRDGVLRWDRDDGIAPMEFRTDKVRQIVLRGGSSLKPGKDTSHLLLLNGDRLPAKVVSLDDETITLDTEVAGSMVVPRDAIKSLAPNPFGGKLLYAGPFQADEWKITGLEEDEEKPDEEAKEDDAEKPEEKPEKPAAEKKDPGWRHVGSKWYHTSGSNALLLDPSLPDRSVFRFHLEWRSRPPISIAFHADFKEPKVEEDVDVKGNRQVVRHSSSSFVDSFGNALVLTLRSSYAQLYRCGYDADGEAFNDQVRSSSTTVRVDDSGEADFELRTDRTKGTVSLFVNGEYSLQWQLDPVDPDNPDNNSIPAGGGIGFQILDDDSPVRISDVIVAEWNGMPDSARSLESDDFDVVLLTNGTDRFSGKVRSIRDGSLTLEGQYAELTIPMEEIAEVHFARSALRETEESADREIRVHFQPLGRLSGIPGVTAGGSMKLRSPLIGELAVDLDSAVILEFQSGNRFLNYWDEDL</sequence>